<comment type="caution">
    <text evidence="1">The sequence shown here is derived from an EMBL/GenBank/DDBJ whole genome shotgun (WGS) entry which is preliminary data.</text>
</comment>
<name>A0A559KH13_9BACL</name>
<dbReference type="PANTHER" id="PTHR42924:SF3">
    <property type="entry name" value="POLYMERASE_HISTIDINOL PHOSPHATASE N-TERMINAL DOMAIN-CONTAINING PROTEIN"/>
    <property type="match status" value="1"/>
</dbReference>
<protein>
    <recommendedName>
        <fullName evidence="3">PHP domain-containing protein</fullName>
    </recommendedName>
</protein>
<dbReference type="OrthoDB" id="9804333at2"/>
<evidence type="ECO:0000313" key="2">
    <source>
        <dbReference type="Proteomes" id="UP000317036"/>
    </source>
</evidence>
<organism evidence="1 2">
    <name type="scientific">Paenibacillus cremeus</name>
    <dbReference type="NCBI Taxonomy" id="2163881"/>
    <lineage>
        <taxon>Bacteria</taxon>
        <taxon>Bacillati</taxon>
        <taxon>Bacillota</taxon>
        <taxon>Bacilli</taxon>
        <taxon>Bacillales</taxon>
        <taxon>Paenibacillaceae</taxon>
        <taxon>Paenibacillus</taxon>
    </lineage>
</organism>
<gene>
    <name evidence="1" type="ORF">FPZ49_04070</name>
</gene>
<dbReference type="EMBL" id="VNJI01000003">
    <property type="protein sequence ID" value="TVY11412.1"/>
    <property type="molecule type" value="Genomic_DNA"/>
</dbReference>
<dbReference type="Gene3D" id="3.20.20.140">
    <property type="entry name" value="Metal-dependent hydrolases"/>
    <property type="match status" value="1"/>
</dbReference>
<dbReference type="InterPro" id="IPR016195">
    <property type="entry name" value="Pol/histidinol_Pase-like"/>
</dbReference>
<dbReference type="RefSeq" id="WP_144843555.1">
    <property type="nucleotide sequence ID" value="NZ_VNJI01000003.1"/>
</dbReference>
<sequence>MVMKKYLQAASSIMPNENGLPRYSPPALLEALQFLEEELTNRGFVFQPETTPQAQGTLKLTITDTNGNGMIAQVKLFPMLTFETMETISQANNRIDFIREYTLPDGTVTLPLPLNNGNNGRYMLEVSKGPAYKIVKQEIIIPANGELACQICIPQMADWSGEGWYAGDLHHHSVYSSPLHGGTDDVIESPQQVAFSMQAAGLAYGALSDHHNIKNHQDWLATATDTFLPIVSKEISTTNGHVLSLGVHTDVIYKIPKQEERTELYLRQEHIRTTDEIRACGGLPQINHPRDRNPAISLDPKFTDMVEIFDTIEVWNGSNPMIPGTPNYDAFQFWMSLLEEGRFVAATSGSDTHNIWVDDFHGLLEKFSWMIAHGSDLVDSLPAERQDVLRYLIEVLQETTPIMEEWAENRLGSGCVQTYIQVKQALTVESILDALRKGHSYLTSGPLLRVSLDGKGPGETLVTEKTFLTADVTLLSNVPLERLCLYTNGEQKTYIPLTNRLVDTESEAQSAEPVYDYSLQLPSIAVDQVKWIVVTVEKDREIRAISNPIFIKAV</sequence>
<dbReference type="SUPFAM" id="SSF89550">
    <property type="entry name" value="PHP domain-like"/>
    <property type="match status" value="1"/>
</dbReference>
<evidence type="ECO:0000313" key="1">
    <source>
        <dbReference type="EMBL" id="TVY11412.1"/>
    </source>
</evidence>
<keyword evidence="2" id="KW-1185">Reference proteome</keyword>
<dbReference type="Proteomes" id="UP000317036">
    <property type="component" value="Unassembled WGS sequence"/>
</dbReference>
<dbReference type="GO" id="GO:0004534">
    <property type="term" value="F:5'-3' RNA exonuclease activity"/>
    <property type="evidence" value="ECO:0007669"/>
    <property type="project" value="TreeGrafter"/>
</dbReference>
<dbReference type="InterPro" id="IPR052018">
    <property type="entry name" value="PHP_domain"/>
</dbReference>
<dbReference type="GO" id="GO:0035312">
    <property type="term" value="F:5'-3' DNA exonuclease activity"/>
    <property type="evidence" value="ECO:0007669"/>
    <property type="project" value="TreeGrafter"/>
</dbReference>
<dbReference type="PANTHER" id="PTHR42924">
    <property type="entry name" value="EXONUCLEASE"/>
    <property type="match status" value="1"/>
</dbReference>
<evidence type="ECO:0008006" key="3">
    <source>
        <dbReference type="Google" id="ProtNLM"/>
    </source>
</evidence>
<accession>A0A559KH13</accession>
<dbReference type="AlphaFoldDB" id="A0A559KH13"/>
<dbReference type="NCBIfam" id="NF038032">
    <property type="entry name" value="CehA_McbA_metalo"/>
    <property type="match status" value="1"/>
</dbReference>
<proteinExistence type="predicted"/>
<reference evidence="1 2" key="1">
    <citation type="submission" date="2019-07" db="EMBL/GenBank/DDBJ databases">
        <authorList>
            <person name="Kim J."/>
        </authorList>
    </citation>
    <scope>NUCLEOTIDE SEQUENCE [LARGE SCALE GENOMIC DNA]</scope>
    <source>
        <strain evidence="1 2">JC52</strain>
    </source>
</reference>